<organism evidence="1 2">
    <name type="scientific">Paraglomus occultum</name>
    <dbReference type="NCBI Taxonomy" id="144539"/>
    <lineage>
        <taxon>Eukaryota</taxon>
        <taxon>Fungi</taxon>
        <taxon>Fungi incertae sedis</taxon>
        <taxon>Mucoromycota</taxon>
        <taxon>Glomeromycotina</taxon>
        <taxon>Glomeromycetes</taxon>
        <taxon>Paraglomerales</taxon>
        <taxon>Paraglomeraceae</taxon>
        <taxon>Paraglomus</taxon>
    </lineage>
</organism>
<comment type="caution">
    <text evidence="1">The sequence shown here is derived from an EMBL/GenBank/DDBJ whole genome shotgun (WGS) entry which is preliminary data.</text>
</comment>
<evidence type="ECO:0000313" key="2">
    <source>
        <dbReference type="Proteomes" id="UP000789572"/>
    </source>
</evidence>
<reference evidence="1" key="1">
    <citation type="submission" date="2021-06" db="EMBL/GenBank/DDBJ databases">
        <authorList>
            <person name="Kallberg Y."/>
            <person name="Tangrot J."/>
            <person name="Rosling A."/>
        </authorList>
    </citation>
    <scope>NUCLEOTIDE SEQUENCE</scope>
    <source>
        <strain evidence="1">IA702</strain>
    </source>
</reference>
<dbReference type="EMBL" id="CAJVPJ010004269">
    <property type="protein sequence ID" value="CAG8650328.1"/>
    <property type="molecule type" value="Genomic_DNA"/>
</dbReference>
<protein>
    <submittedName>
        <fullName evidence="1">6148_t:CDS:1</fullName>
    </submittedName>
</protein>
<dbReference type="AlphaFoldDB" id="A0A9N9H3G4"/>
<dbReference type="OrthoDB" id="1668230at2759"/>
<proteinExistence type="predicted"/>
<dbReference type="Proteomes" id="UP000789572">
    <property type="component" value="Unassembled WGS sequence"/>
</dbReference>
<accession>A0A9N9H3G4</accession>
<sequence length="207" mass="23738">EFDAACEELRSKLASIIPIYFGNIDFILSYAAAGSYIRFFALNRLGTLFPLTDRLNLTIRVDRLQAIRAVINIIRIMITIKDTLPTNKRISSFNRLYPFANVNTLTQIYELARHKRGLVHAKDLPSVKKGFYKVTLRTQGFHRLPRTEDEFQMIIEDILNGLVTLHDSGFVQETSDGRTFCGPSTANMFLLTSSILVWRMRYLSLKV</sequence>
<evidence type="ECO:0000313" key="1">
    <source>
        <dbReference type="EMBL" id="CAG8650328.1"/>
    </source>
</evidence>
<feature type="non-terminal residue" evidence="1">
    <location>
        <position position="1"/>
    </location>
</feature>
<gene>
    <name evidence="1" type="ORF">POCULU_LOCUS9915</name>
</gene>
<keyword evidence="2" id="KW-1185">Reference proteome</keyword>
<name>A0A9N9H3G4_9GLOM</name>